<dbReference type="Pfam" id="PF01352">
    <property type="entry name" value="KRAB"/>
    <property type="match status" value="1"/>
</dbReference>
<reference evidence="2" key="2">
    <citation type="submission" date="2025-08" db="UniProtKB">
        <authorList>
            <consortium name="Ensembl"/>
        </authorList>
    </citation>
    <scope>IDENTIFICATION</scope>
</reference>
<dbReference type="Proteomes" id="UP000314985">
    <property type="component" value="Chromosome 6"/>
</dbReference>
<accession>A0A4X1W984</accession>
<dbReference type="InterPro" id="IPR036051">
    <property type="entry name" value="KRAB_dom_sf"/>
</dbReference>
<dbReference type="AlphaFoldDB" id="A0A4X1W984"/>
<feature type="domain" description="KRAB" evidence="1">
    <location>
        <begin position="70"/>
        <end position="119"/>
    </location>
</feature>
<dbReference type="Ensembl" id="ENSSSCT00070059727.1">
    <property type="protein sequence ID" value="ENSSSCP00070050885.1"/>
    <property type="gene ID" value="ENSSSCG00070029713.1"/>
</dbReference>
<evidence type="ECO:0000259" key="1">
    <source>
        <dbReference type="PROSITE" id="PS50805"/>
    </source>
</evidence>
<evidence type="ECO:0000313" key="3">
    <source>
        <dbReference type="Proteomes" id="UP000314985"/>
    </source>
</evidence>
<dbReference type="PANTHER" id="PTHR23232">
    <property type="entry name" value="KRAB DOMAIN C2H2 ZINC FINGER"/>
    <property type="match status" value="1"/>
</dbReference>
<dbReference type="Gene3D" id="6.10.140.140">
    <property type="match status" value="1"/>
</dbReference>
<dbReference type="SMART" id="SM00349">
    <property type="entry name" value="KRAB"/>
    <property type="match status" value="1"/>
</dbReference>
<name>A0A4X1W984_PIG</name>
<proteinExistence type="predicted"/>
<dbReference type="SUPFAM" id="SSF109640">
    <property type="entry name" value="KRAB domain (Kruppel-associated box)"/>
    <property type="match status" value="1"/>
</dbReference>
<dbReference type="InterPro" id="IPR050169">
    <property type="entry name" value="Krueppel_C2H2_ZnF"/>
</dbReference>
<sequence>MVQTPQYMPQGIYLEPGAAQAQTQAHWLSPQPESWLGPLGSPSPVLSCPPAFASGQQGCMLTSMMFQSPVSFKDVAVTFTWEEWGQLDPAQRTLYREVTLETCSHLVSLGNVGVWDPIS</sequence>
<organism evidence="2 3">
    <name type="scientific">Sus scrofa</name>
    <name type="common">Pig</name>
    <dbReference type="NCBI Taxonomy" id="9823"/>
    <lineage>
        <taxon>Eukaryota</taxon>
        <taxon>Metazoa</taxon>
        <taxon>Chordata</taxon>
        <taxon>Craniata</taxon>
        <taxon>Vertebrata</taxon>
        <taxon>Euteleostomi</taxon>
        <taxon>Mammalia</taxon>
        <taxon>Eutheria</taxon>
        <taxon>Laurasiatheria</taxon>
        <taxon>Artiodactyla</taxon>
        <taxon>Suina</taxon>
        <taxon>Suidae</taxon>
        <taxon>Sus</taxon>
    </lineage>
</organism>
<protein>
    <recommendedName>
        <fullName evidence="1">KRAB domain-containing protein</fullName>
    </recommendedName>
</protein>
<dbReference type="InterPro" id="IPR001909">
    <property type="entry name" value="KRAB"/>
</dbReference>
<dbReference type="GO" id="GO:0006355">
    <property type="term" value="P:regulation of DNA-templated transcription"/>
    <property type="evidence" value="ECO:0007669"/>
    <property type="project" value="InterPro"/>
</dbReference>
<reference evidence="2 3" key="1">
    <citation type="submission" date="2017-08" db="EMBL/GenBank/DDBJ databases">
        <title>USMARCv1.0.</title>
        <authorList>
            <person name="Hannum G.I."/>
            <person name="Koren S."/>
            <person name="Schroeder S.G."/>
            <person name="Chin S.C."/>
            <person name="Nonneman D.J."/>
            <person name="Becker S.A."/>
            <person name="Rosen B.D."/>
            <person name="Bickhart D.M."/>
            <person name="Putnam N.H."/>
            <person name="Green R.E."/>
            <person name="Tuggle C.K."/>
            <person name="Liu H."/>
            <person name="Rohrer G.A."/>
            <person name="Warr A."/>
            <person name="Hall R."/>
            <person name="Kim K."/>
            <person name="Hume D.A."/>
            <person name="Talbot R."/>
            <person name="Chow W."/>
            <person name="Howe K."/>
            <person name="Schwartz A.S."/>
            <person name="Watson M."/>
            <person name="Archibald A.L."/>
            <person name="Phillippy A.M."/>
            <person name="Smith T.P.L."/>
        </authorList>
    </citation>
    <scope>NUCLEOTIDE SEQUENCE [LARGE SCALE GENOMIC DNA]</scope>
</reference>
<dbReference type="PROSITE" id="PS50805">
    <property type="entry name" value="KRAB"/>
    <property type="match status" value="1"/>
</dbReference>
<evidence type="ECO:0000313" key="2">
    <source>
        <dbReference type="Ensembl" id="ENSSSCP00070050885.1"/>
    </source>
</evidence>
<dbReference type="PANTHER" id="PTHR23232:SF157">
    <property type="entry name" value="ZINC FINGER PROTEIN 525"/>
    <property type="match status" value="1"/>
</dbReference>
<dbReference type="CDD" id="cd07765">
    <property type="entry name" value="KRAB_A-box"/>
    <property type="match status" value="1"/>
</dbReference>